<gene>
    <name evidence="1" type="ORF">METZ01_LOCUS390816</name>
</gene>
<dbReference type="EMBL" id="UINC01146943">
    <property type="protein sequence ID" value="SVD37962.1"/>
    <property type="molecule type" value="Genomic_DNA"/>
</dbReference>
<sequence>MTDLEAHVAQPGRDDLVKQVSEKIKETGVDYIYYQFVSVTGRIVGKGIPS</sequence>
<proteinExistence type="predicted"/>
<name>A0A382UUM7_9ZZZZ</name>
<accession>A0A382UUM7</accession>
<feature type="non-terminal residue" evidence="1">
    <location>
        <position position="50"/>
    </location>
</feature>
<reference evidence="1" key="1">
    <citation type="submission" date="2018-05" db="EMBL/GenBank/DDBJ databases">
        <authorList>
            <person name="Lanie J.A."/>
            <person name="Ng W.-L."/>
            <person name="Kazmierczak K.M."/>
            <person name="Andrzejewski T.M."/>
            <person name="Davidsen T.M."/>
            <person name="Wayne K.J."/>
            <person name="Tettelin H."/>
            <person name="Glass J.I."/>
            <person name="Rusch D."/>
            <person name="Podicherti R."/>
            <person name="Tsui H.-C.T."/>
            <person name="Winkler M.E."/>
        </authorList>
    </citation>
    <scope>NUCLEOTIDE SEQUENCE</scope>
</reference>
<evidence type="ECO:0000313" key="1">
    <source>
        <dbReference type="EMBL" id="SVD37962.1"/>
    </source>
</evidence>
<evidence type="ECO:0008006" key="2">
    <source>
        <dbReference type="Google" id="ProtNLM"/>
    </source>
</evidence>
<protein>
    <recommendedName>
        <fullName evidence="2">Glutamine synthetase</fullName>
    </recommendedName>
</protein>
<organism evidence="1">
    <name type="scientific">marine metagenome</name>
    <dbReference type="NCBI Taxonomy" id="408172"/>
    <lineage>
        <taxon>unclassified sequences</taxon>
        <taxon>metagenomes</taxon>
        <taxon>ecological metagenomes</taxon>
    </lineage>
</organism>
<dbReference type="AlphaFoldDB" id="A0A382UUM7"/>